<dbReference type="GO" id="GO:0005739">
    <property type="term" value="C:mitochondrion"/>
    <property type="evidence" value="ECO:0007669"/>
    <property type="project" value="TreeGrafter"/>
</dbReference>
<gene>
    <name evidence="5" type="primary">mtg1</name>
    <name evidence="5" type="ORF">SLS62_001378</name>
</gene>
<dbReference type="Gene3D" id="3.40.50.300">
    <property type="entry name" value="P-loop containing nucleotide triphosphate hydrolases"/>
    <property type="match status" value="1"/>
</dbReference>
<dbReference type="GO" id="GO:0005525">
    <property type="term" value="F:GTP binding"/>
    <property type="evidence" value="ECO:0007669"/>
    <property type="project" value="UniProtKB-KW"/>
</dbReference>
<dbReference type="PANTHER" id="PTHR45782">
    <property type="entry name" value="MITOCHONDRIAL RIBOSOME-ASSOCIATED GTPASE 1"/>
    <property type="match status" value="1"/>
</dbReference>
<evidence type="ECO:0000259" key="4">
    <source>
        <dbReference type="Pfam" id="PF01926"/>
    </source>
</evidence>
<sequence length="429" mass="46193">MAAPLKSAAGFVPRTVFEVSPSITRSYFLGHHAGALTAMRKVMSNIGLILECRDSRVPLSSANPLLESSLAGRDRIVVYTKADLCAPASGKNRLKKQLKLLSEWHAPVTLPSSYGEPEDGGDGGDGGGVGERWGGDGDDAVGLGRTEVVFTDEHNPRSIEHLLRSIRSRAIASHSIVGMRALVVGMPNAGKSTLLNALRREGMQIPRKRGRKGAPPPEPRQIAKAARTGAEPGVTRKMATPVRIMERDSYRAKLGHRAKEGVGEGVFLLDTPGVFVPYVSDVEAMLKLALVGCVKDGLVPAETVADYLLFRLNLRDPQLYAHLAAPTNDAAEFLEAVARRTGKLLRGGEPAIDHAADWVVQQWRMGRLGRFALDDVSDEGLRASRERRRKAAAGEGGGEPLSMNQARKREKEARKVRSAAKRAAASDSA</sequence>
<dbReference type="SUPFAM" id="SSF52540">
    <property type="entry name" value="P-loop containing nucleoside triphosphate hydrolases"/>
    <property type="match status" value="1"/>
</dbReference>
<comment type="caution">
    <text evidence="5">The sequence shown here is derived from an EMBL/GenBank/DDBJ whole genome shotgun (WGS) entry which is preliminary data.</text>
</comment>
<dbReference type="InterPro" id="IPR027417">
    <property type="entry name" value="P-loop_NTPase"/>
</dbReference>
<dbReference type="Gene3D" id="1.10.1580.10">
    <property type="match status" value="1"/>
</dbReference>
<evidence type="ECO:0000256" key="1">
    <source>
        <dbReference type="ARBA" id="ARBA00022741"/>
    </source>
</evidence>
<feature type="region of interest" description="Disordered" evidence="3">
    <location>
        <begin position="207"/>
        <end position="231"/>
    </location>
</feature>
<dbReference type="Proteomes" id="UP001320420">
    <property type="component" value="Unassembled WGS sequence"/>
</dbReference>
<dbReference type="InterPro" id="IPR023179">
    <property type="entry name" value="GTP-bd_ortho_bundle_sf"/>
</dbReference>
<dbReference type="GO" id="GO:0003924">
    <property type="term" value="F:GTPase activity"/>
    <property type="evidence" value="ECO:0007669"/>
    <property type="project" value="TreeGrafter"/>
</dbReference>
<reference evidence="5 6" key="1">
    <citation type="submission" date="2024-02" db="EMBL/GenBank/DDBJ databases">
        <title>De novo assembly and annotation of 12 fungi associated with fruit tree decline syndrome in Ontario, Canada.</title>
        <authorList>
            <person name="Sulman M."/>
            <person name="Ellouze W."/>
            <person name="Ilyukhin E."/>
        </authorList>
    </citation>
    <scope>NUCLEOTIDE SEQUENCE [LARGE SCALE GENOMIC DNA]</scope>
    <source>
        <strain evidence="5 6">M11/M66-122</strain>
    </source>
</reference>
<evidence type="ECO:0000256" key="3">
    <source>
        <dbReference type="SAM" id="MobiDB-lite"/>
    </source>
</evidence>
<name>A0AAN9YVU8_9PEZI</name>
<keyword evidence="1" id="KW-0547">Nucleotide-binding</keyword>
<dbReference type="GO" id="GO:0032543">
    <property type="term" value="P:mitochondrial translation"/>
    <property type="evidence" value="ECO:0007669"/>
    <property type="project" value="TreeGrafter"/>
</dbReference>
<keyword evidence="2" id="KW-0342">GTP-binding</keyword>
<feature type="region of interest" description="Disordered" evidence="3">
    <location>
        <begin position="109"/>
        <end position="137"/>
    </location>
</feature>
<protein>
    <submittedName>
        <fullName evidence="5">Mitochondrial GTPase 1</fullName>
    </submittedName>
</protein>
<proteinExistence type="predicted"/>
<dbReference type="InterPro" id="IPR006073">
    <property type="entry name" value="GTP-bd"/>
</dbReference>
<accession>A0AAN9YVU8</accession>
<evidence type="ECO:0000313" key="5">
    <source>
        <dbReference type="EMBL" id="KAK7756542.1"/>
    </source>
</evidence>
<dbReference type="EMBL" id="JAKJXP020000006">
    <property type="protein sequence ID" value="KAK7756542.1"/>
    <property type="molecule type" value="Genomic_DNA"/>
</dbReference>
<evidence type="ECO:0000313" key="6">
    <source>
        <dbReference type="Proteomes" id="UP001320420"/>
    </source>
</evidence>
<organism evidence="5 6">
    <name type="scientific">Diatrype stigma</name>
    <dbReference type="NCBI Taxonomy" id="117547"/>
    <lineage>
        <taxon>Eukaryota</taxon>
        <taxon>Fungi</taxon>
        <taxon>Dikarya</taxon>
        <taxon>Ascomycota</taxon>
        <taxon>Pezizomycotina</taxon>
        <taxon>Sordariomycetes</taxon>
        <taxon>Xylariomycetidae</taxon>
        <taxon>Xylariales</taxon>
        <taxon>Diatrypaceae</taxon>
        <taxon>Diatrype</taxon>
    </lineage>
</organism>
<dbReference type="PANTHER" id="PTHR45782:SF4">
    <property type="entry name" value="MITOCHONDRIAL RIBOSOME-ASSOCIATED GTPASE 1"/>
    <property type="match status" value="1"/>
</dbReference>
<feature type="domain" description="G" evidence="4">
    <location>
        <begin position="181"/>
        <end position="276"/>
    </location>
</feature>
<feature type="region of interest" description="Disordered" evidence="3">
    <location>
        <begin position="384"/>
        <end position="429"/>
    </location>
</feature>
<evidence type="ECO:0000256" key="2">
    <source>
        <dbReference type="ARBA" id="ARBA00023134"/>
    </source>
</evidence>
<keyword evidence="6" id="KW-1185">Reference proteome</keyword>
<feature type="compositionally biased region" description="Gly residues" evidence="3">
    <location>
        <begin position="123"/>
        <end position="132"/>
    </location>
</feature>
<dbReference type="Pfam" id="PF01926">
    <property type="entry name" value="MMR_HSR1"/>
    <property type="match status" value="1"/>
</dbReference>
<dbReference type="AlphaFoldDB" id="A0AAN9YVU8"/>